<sequence>MTANIQKSWVIDDAGAQMTMKNFLHKKLHFSRRLLTAIRKQGGKCLLNEKEAHMKEILHLHDQLTVIFPDETSGHIEATEMELTIVYEDDDYLVIDKPAGQACMPGMNDRYTSLANGIQSYYNASGHPATVHIVTRLDKNTSGLVLVAKNRYAHALLSEAQKKHQIHRVYEAMITGKIEPSAGTIQAPIARKEASIIEREVNKEKGKEAITHYRTVSSHTRASSLRVQLETGRTHQIRVHFSHLGHPLLGDDLYGGKTDDIQRQALHCAALEWVHPFTKKRMRFDCPLPLDMVNCMKKLTVPPT</sequence>
<evidence type="ECO:0000313" key="6">
    <source>
        <dbReference type="Proteomes" id="UP001597041"/>
    </source>
</evidence>
<dbReference type="EC" id="5.4.99.-" evidence="3"/>
<evidence type="ECO:0000256" key="1">
    <source>
        <dbReference type="ARBA" id="ARBA00000073"/>
    </source>
</evidence>
<reference evidence="6" key="1">
    <citation type="journal article" date="2019" name="Int. J. Syst. Evol. Microbiol.">
        <title>The Global Catalogue of Microorganisms (GCM) 10K type strain sequencing project: providing services to taxonomists for standard genome sequencing and annotation.</title>
        <authorList>
            <consortium name="The Broad Institute Genomics Platform"/>
            <consortium name="The Broad Institute Genome Sequencing Center for Infectious Disease"/>
            <person name="Wu L."/>
            <person name="Ma J."/>
        </authorList>
    </citation>
    <scope>NUCLEOTIDE SEQUENCE [LARGE SCALE GENOMIC DNA]</scope>
    <source>
        <strain evidence="6">CCUG 56608</strain>
    </source>
</reference>
<dbReference type="NCBIfam" id="TIGR00005">
    <property type="entry name" value="rluA_subfam"/>
    <property type="match status" value="1"/>
</dbReference>
<dbReference type="Gene3D" id="3.30.2350.10">
    <property type="entry name" value="Pseudouridine synthase"/>
    <property type="match status" value="1"/>
</dbReference>
<name>A0ABW3NEX5_9BACI</name>
<evidence type="ECO:0000256" key="2">
    <source>
        <dbReference type="ARBA" id="ARBA00010876"/>
    </source>
</evidence>
<dbReference type="InterPro" id="IPR020103">
    <property type="entry name" value="PsdUridine_synth_cat_dom_sf"/>
</dbReference>
<dbReference type="InterPro" id="IPR006224">
    <property type="entry name" value="PsdUridine_synth_RluA-like_CS"/>
</dbReference>
<accession>A0ABW3NEX5</accession>
<comment type="catalytic activity">
    <reaction evidence="1 3">
        <text>a uridine in RNA = a pseudouridine in RNA</text>
        <dbReference type="Rhea" id="RHEA:48348"/>
        <dbReference type="Rhea" id="RHEA-COMP:12068"/>
        <dbReference type="Rhea" id="RHEA-COMP:12069"/>
        <dbReference type="ChEBI" id="CHEBI:65314"/>
        <dbReference type="ChEBI" id="CHEBI:65315"/>
    </reaction>
</comment>
<dbReference type="InterPro" id="IPR006225">
    <property type="entry name" value="PsdUridine_synth_RluC/D"/>
</dbReference>
<dbReference type="PANTHER" id="PTHR21600:SF35">
    <property type="entry name" value="PSEUDOURIDINE SYNTHASE"/>
    <property type="match status" value="1"/>
</dbReference>
<dbReference type="InterPro" id="IPR050188">
    <property type="entry name" value="RluA_PseudoU_synthase"/>
</dbReference>
<dbReference type="GO" id="GO:0016853">
    <property type="term" value="F:isomerase activity"/>
    <property type="evidence" value="ECO:0007669"/>
    <property type="project" value="UniProtKB-KW"/>
</dbReference>
<dbReference type="Pfam" id="PF00849">
    <property type="entry name" value="PseudoU_synth_2"/>
    <property type="match status" value="1"/>
</dbReference>
<dbReference type="InterPro" id="IPR006145">
    <property type="entry name" value="PsdUridine_synth_RsuA/RluA"/>
</dbReference>
<evidence type="ECO:0000313" key="5">
    <source>
        <dbReference type="EMBL" id="MFD1066013.1"/>
    </source>
</evidence>
<dbReference type="PROSITE" id="PS01129">
    <property type="entry name" value="PSI_RLU"/>
    <property type="match status" value="1"/>
</dbReference>
<dbReference type="CDD" id="cd02869">
    <property type="entry name" value="PseudoU_synth_RluA_like"/>
    <property type="match status" value="1"/>
</dbReference>
<gene>
    <name evidence="5" type="ORF">ACFQ19_08245</name>
</gene>
<dbReference type="PANTHER" id="PTHR21600">
    <property type="entry name" value="MITOCHONDRIAL RNA PSEUDOURIDINE SYNTHASE"/>
    <property type="match status" value="1"/>
</dbReference>
<comment type="caution">
    <text evidence="5">The sequence shown here is derived from an EMBL/GenBank/DDBJ whole genome shotgun (WGS) entry which is preliminary data.</text>
</comment>
<protein>
    <recommendedName>
        <fullName evidence="3">Pseudouridine synthase</fullName>
        <ecNumber evidence="3">5.4.99.-</ecNumber>
    </recommendedName>
</protein>
<dbReference type="Proteomes" id="UP001597041">
    <property type="component" value="Unassembled WGS sequence"/>
</dbReference>
<organism evidence="5 6">
    <name type="scientific">Oceanobacillus locisalsi</name>
    <dbReference type="NCBI Taxonomy" id="546107"/>
    <lineage>
        <taxon>Bacteria</taxon>
        <taxon>Bacillati</taxon>
        <taxon>Bacillota</taxon>
        <taxon>Bacilli</taxon>
        <taxon>Bacillales</taxon>
        <taxon>Bacillaceae</taxon>
        <taxon>Oceanobacillus</taxon>
    </lineage>
</organism>
<dbReference type="RefSeq" id="WP_379591604.1">
    <property type="nucleotide sequence ID" value="NZ_JBHTKK010000008.1"/>
</dbReference>
<keyword evidence="3 5" id="KW-0413">Isomerase</keyword>
<feature type="domain" description="Pseudouridine synthase RsuA/RluA-like" evidence="4">
    <location>
        <begin position="91"/>
        <end position="243"/>
    </location>
</feature>
<evidence type="ECO:0000256" key="3">
    <source>
        <dbReference type="RuleBase" id="RU362028"/>
    </source>
</evidence>
<keyword evidence="6" id="KW-1185">Reference proteome</keyword>
<dbReference type="EMBL" id="JBHTKK010000008">
    <property type="protein sequence ID" value="MFD1066013.1"/>
    <property type="molecule type" value="Genomic_DNA"/>
</dbReference>
<comment type="function">
    <text evidence="3">Responsible for synthesis of pseudouridine from uracil.</text>
</comment>
<evidence type="ECO:0000259" key="4">
    <source>
        <dbReference type="Pfam" id="PF00849"/>
    </source>
</evidence>
<comment type="similarity">
    <text evidence="2 3">Belongs to the pseudouridine synthase RluA family.</text>
</comment>
<proteinExistence type="inferred from homology"/>
<dbReference type="SUPFAM" id="SSF55120">
    <property type="entry name" value="Pseudouridine synthase"/>
    <property type="match status" value="1"/>
</dbReference>